<dbReference type="EMBL" id="JAATJH010000003">
    <property type="protein sequence ID" value="NJC26564.1"/>
    <property type="molecule type" value="Genomic_DNA"/>
</dbReference>
<name>A0ABX0XCC0_9BACT</name>
<evidence type="ECO:0000313" key="2">
    <source>
        <dbReference type="EMBL" id="NJC26564.1"/>
    </source>
</evidence>
<comment type="caution">
    <text evidence="2">The sequence shown here is derived from an EMBL/GenBank/DDBJ whole genome shotgun (WGS) entry which is preliminary data.</text>
</comment>
<feature type="transmembrane region" description="Helical" evidence="1">
    <location>
        <begin position="70"/>
        <end position="89"/>
    </location>
</feature>
<accession>A0ABX0XCC0</accession>
<organism evidence="2 3">
    <name type="scientific">Neolewinella antarctica</name>
    <dbReference type="NCBI Taxonomy" id="442734"/>
    <lineage>
        <taxon>Bacteria</taxon>
        <taxon>Pseudomonadati</taxon>
        <taxon>Bacteroidota</taxon>
        <taxon>Saprospiria</taxon>
        <taxon>Saprospirales</taxon>
        <taxon>Lewinellaceae</taxon>
        <taxon>Neolewinella</taxon>
    </lineage>
</organism>
<protein>
    <submittedName>
        <fullName evidence="2">Uncharacterized protein</fullName>
    </submittedName>
</protein>
<sequence>MASGSATGAIQTINNNAKLRGRKFGVVARKRRKDCYVRKESNPGNGATLASQLRFSQENRKRKISTQASGIAVLLIICCLSCVLFQHIVR</sequence>
<evidence type="ECO:0000313" key="3">
    <source>
        <dbReference type="Proteomes" id="UP000770785"/>
    </source>
</evidence>
<reference evidence="2 3" key="1">
    <citation type="submission" date="2020-03" db="EMBL/GenBank/DDBJ databases">
        <title>Genomic Encyclopedia of Type Strains, Phase IV (KMG-IV): sequencing the most valuable type-strain genomes for metagenomic binning, comparative biology and taxonomic classification.</title>
        <authorList>
            <person name="Goeker M."/>
        </authorList>
    </citation>
    <scope>NUCLEOTIDE SEQUENCE [LARGE SCALE GENOMIC DNA]</scope>
    <source>
        <strain evidence="2 3">DSM 105096</strain>
    </source>
</reference>
<gene>
    <name evidence="2" type="ORF">GGR27_002074</name>
</gene>
<evidence type="ECO:0000256" key="1">
    <source>
        <dbReference type="SAM" id="Phobius"/>
    </source>
</evidence>
<proteinExistence type="predicted"/>
<dbReference type="Proteomes" id="UP000770785">
    <property type="component" value="Unassembled WGS sequence"/>
</dbReference>
<keyword evidence="3" id="KW-1185">Reference proteome</keyword>
<keyword evidence="1" id="KW-0472">Membrane</keyword>
<keyword evidence="1" id="KW-1133">Transmembrane helix</keyword>
<keyword evidence="1" id="KW-0812">Transmembrane</keyword>